<gene>
    <name evidence="2" type="ORF">BS50DRAFT_79482</name>
</gene>
<proteinExistence type="predicted"/>
<keyword evidence="3" id="KW-1185">Reference proteome</keyword>
<sequence>MTSYRQYSEVFPNHRPDRYGLGDGSGNYQLGEELDMQRHISQQTHSPGFGSAYGSPPTPTKTLTSNHQHLSSQPRGYEANPPIVHQPNASDMIRSASSPVAPYSSGASDLSFYAVSGTALRHDSFDLDSGSAS</sequence>
<reference evidence="2 3" key="1">
    <citation type="journal article" date="2018" name="Front. Microbiol.">
        <title>Genome-Wide Analysis of Corynespora cassiicola Leaf Fall Disease Putative Effectors.</title>
        <authorList>
            <person name="Lopez D."/>
            <person name="Ribeiro S."/>
            <person name="Label P."/>
            <person name="Fumanal B."/>
            <person name="Venisse J.S."/>
            <person name="Kohler A."/>
            <person name="de Oliveira R.R."/>
            <person name="Labutti K."/>
            <person name="Lipzen A."/>
            <person name="Lail K."/>
            <person name="Bauer D."/>
            <person name="Ohm R.A."/>
            <person name="Barry K.W."/>
            <person name="Spatafora J."/>
            <person name="Grigoriev I.V."/>
            <person name="Martin F.M."/>
            <person name="Pujade-Renaud V."/>
        </authorList>
    </citation>
    <scope>NUCLEOTIDE SEQUENCE [LARGE SCALE GENOMIC DNA]</scope>
    <source>
        <strain evidence="2 3">Philippines</strain>
    </source>
</reference>
<feature type="region of interest" description="Disordered" evidence="1">
    <location>
        <begin position="1"/>
        <end position="89"/>
    </location>
</feature>
<name>A0A2T2NH44_CORCC</name>
<accession>A0A2T2NH44</accession>
<organism evidence="2 3">
    <name type="scientific">Corynespora cassiicola Philippines</name>
    <dbReference type="NCBI Taxonomy" id="1448308"/>
    <lineage>
        <taxon>Eukaryota</taxon>
        <taxon>Fungi</taxon>
        <taxon>Dikarya</taxon>
        <taxon>Ascomycota</taxon>
        <taxon>Pezizomycotina</taxon>
        <taxon>Dothideomycetes</taxon>
        <taxon>Pleosporomycetidae</taxon>
        <taxon>Pleosporales</taxon>
        <taxon>Corynesporascaceae</taxon>
        <taxon>Corynespora</taxon>
    </lineage>
</organism>
<evidence type="ECO:0000256" key="1">
    <source>
        <dbReference type="SAM" id="MobiDB-lite"/>
    </source>
</evidence>
<feature type="compositionally biased region" description="Polar residues" evidence="1">
    <location>
        <begin position="60"/>
        <end position="74"/>
    </location>
</feature>
<evidence type="ECO:0000313" key="2">
    <source>
        <dbReference type="EMBL" id="PSN64689.1"/>
    </source>
</evidence>
<protein>
    <submittedName>
        <fullName evidence="2">Uncharacterized protein</fullName>
    </submittedName>
</protein>
<evidence type="ECO:0000313" key="3">
    <source>
        <dbReference type="Proteomes" id="UP000240883"/>
    </source>
</evidence>
<dbReference type="Proteomes" id="UP000240883">
    <property type="component" value="Unassembled WGS sequence"/>
</dbReference>
<dbReference type="AlphaFoldDB" id="A0A2T2NH44"/>
<dbReference type="EMBL" id="KZ678138">
    <property type="protein sequence ID" value="PSN64689.1"/>
    <property type="molecule type" value="Genomic_DNA"/>
</dbReference>